<dbReference type="EMBL" id="CP047591">
    <property type="protein sequence ID" value="QHI72588.1"/>
    <property type="molecule type" value="Genomic_DNA"/>
</dbReference>
<dbReference type="RefSeq" id="WP_162362356.1">
    <property type="nucleotide sequence ID" value="NZ_CP047591.1"/>
</dbReference>
<keyword evidence="3" id="KW-1185">Reference proteome</keyword>
<dbReference type="InterPro" id="IPR045361">
    <property type="entry name" value="CIS_tube_prot_N"/>
</dbReference>
<dbReference type="PROSITE" id="PS51782">
    <property type="entry name" value="LYSM"/>
    <property type="match status" value="1"/>
</dbReference>
<dbReference type="Gene3D" id="3.10.350.10">
    <property type="entry name" value="LysM domain"/>
    <property type="match status" value="1"/>
</dbReference>
<evidence type="ECO:0000313" key="3">
    <source>
        <dbReference type="Proteomes" id="UP000463883"/>
    </source>
</evidence>
<evidence type="ECO:0000259" key="1">
    <source>
        <dbReference type="PROSITE" id="PS51782"/>
    </source>
</evidence>
<dbReference type="InterPro" id="IPR018392">
    <property type="entry name" value="LysM"/>
</dbReference>
<dbReference type="KEGG" id="amic:Ami3637_09420"/>
<feature type="domain" description="LysM" evidence="1">
    <location>
        <begin position="178"/>
        <end position="225"/>
    </location>
</feature>
<name>A0A6P1MKM3_9FIRM</name>
<organism evidence="2 3">
    <name type="scientific">Aminipila terrae</name>
    <dbReference type="NCBI Taxonomy" id="2697030"/>
    <lineage>
        <taxon>Bacteria</taxon>
        <taxon>Bacillati</taxon>
        <taxon>Bacillota</taxon>
        <taxon>Clostridia</taxon>
        <taxon>Peptostreptococcales</taxon>
        <taxon>Anaerovoracaceae</taxon>
        <taxon>Aminipila</taxon>
    </lineage>
</organism>
<evidence type="ECO:0000313" key="2">
    <source>
        <dbReference type="EMBL" id="QHI72588.1"/>
    </source>
</evidence>
<gene>
    <name evidence="2" type="ORF">Ami3637_09420</name>
</gene>
<sequence>MSYEKAKLLIHRETKTETVFVMFNPAEYNLTDKAKYINKQVPGLAGPITQFVMGEESTLEISLMFDTYETSPKVASANVAAKMNDKSAPVHPTNVTSLTKKIVGLTQIDGQQHRPPICEFIWGSLKFKGVVTEVKSNYTMFTESGMPVRARLEVTFQSVMDSAESKKKSPFESPDRTKYRTVEQGMQLWHIAYEEYGDPELWRVIAKENNMMNPRDLQPGQMVRLPALI</sequence>
<protein>
    <recommendedName>
        <fullName evidence="1">LysM domain-containing protein</fullName>
    </recommendedName>
</protein>
<dbReference type="Proteomes" id="UP000463883">
    <property type="component" value="Chromosome"/>
</dbReference>
<dbReference type="AlphaFoldDB" id="A0A6P1MKM3"/>
<dbReference type="Pfam" id="PF19266">
    <property type="entry name" value="CIS_tube"/>
    <property type="match status" value="1"/>
</dbReference>
<reference evidence="2 3" key="1">
    <citation type="submission" date="2020-01" db="EMBL/GenBank/DDBJ databases">
        <title>Genomic analysis of Aminipila sp. CBA3637.</title>
        <authorList>
            <person name="Kim Y.B."/>
            <person name="Roh S.W."/>
        </authorList>
    </citation>
    <scope>NUCLEOTIDE SEQUENCE [LARGE SCALE GENOMIC DNA]</scope>
    <source>
        <strain evidence="2 3">CBA3637</strain>
    </source>
</reference>
<dbReference type="InterPro" id="IPR036779">
    <property type="entry name" value="LysM_dom_sf"/>
</dbReference>
<accession>A0A6P1MKM3</accession>
<proteinExistence type="predicted"/>